<feature type="transmembrane region" description="Helical" evidence="7">
    <location>
        <begin position="528"/>
        <end position="548"/>
    </location>
</feature>
<reference evidence="9 10" key="1">
    <citation type="submission" date="2022-07" db="EMBL/GenBank/DDBJ databases">
        <title>Novel species in genus cellulomonas.</title>
        <authorList>
            <person name="Ye L."/>
        </authorList>
    </citation>
    <scope>NUCLEOTIDE SEQUENCE [LARGE SCALE GENOMIC DNA]</scope>
    <source>
        <strain evidence="10">zg-B89</strain>
    </source>
</reference>
<gene>
    <name evidence="9" type="ORF">NP048_04905</name>
</gene>
<keyword evidence="2" id="KW-1003">Cell membrane</keyword>
<comment type="similarity">
    <text evidence="6">Belongs to the ABC-4 integral membrane protein family.</text>
</comment>
<feature type="transmembrane region" description="Helical" evidence="7">
    <location>
        <begin position="955"/>
        <end position="982"/>
    </location>
</feature>
<feature type="transmembrane region" description="Helical" evidence="7">
    <location>
        <begin position="473"/>
        <end position="492"/>
    </location>
</feature>
<feature type="transmembrane region" description="Helical" evidence="7">
    <location>
        <begin position="16"/>
        <end position="40"/>
    </location>
</feature>
<dbReference type="RefSeq" id="WP_227578369.1">
    <property type="nucleotide sequence ID" value="NZ_CP101987.1"/>
</dbReference>
<feature type="transmembrane region" description="Helical" evidence="7">
    <location>
        <begin position="398"/>
        <end position="419"/>
    </location>
</feature>
<sequence>MRWRPRLFRGRLRDQAAVVLVVAVVAVAATTLVGVLAGLLNVAETRAVPEALDRLDPAQVRIQSTLWVGGEDVGPVLEDARAGIAEITGDVPTTDETWLIGAIHALPTAPGARQPELTYLASLPHDAATLLTGRWPDRAVDDDGRVEVNVPAVAAEARGWEVGATIDARDWDSTEYRTWVVVGTHEAARPLGAWSRDRLSGRGIEPEYNIPGRAGMAATTAWGPLVVDPAALAGPEKVDTAYLLTYPQLAGASDAAVAELRAEVPDGSETLAAALGDVGGRLVTDIGATIDATWRELVVTRAAVITIGLLLATLAAAVMLLTARLLAERRAVESELLAARGASPRQLRSLVVLEALALAGVTWLVAPWLAGLALDLASRSGLLADAGYAMDPGVPDGALLACAAMAGVLAVTLCAPAWHTVGSTTGTAHAGILRVGGDVALLALGGLAMWQLVVYGSPLTGGVDGPRIDPVLVAGPALVTLAAATVALRAVAPVARAGERLAGRARSFVVPLAAWQVARRSSVATGTVLVVTIAVAAGTFATGFAATWRTSQVEQVNLAMGTDLRADEITDPALTASVTFGEATAAHDDAHGQPVVNRPISLGARGNAAGVSARLVAVDASRPQDLRGHGEVPWGAVVDELGESAPALDAGTPLPPDSQWLVVDGTVDTLEGTTGKALVGVTVEDERGVLNQLGPRSTLLGEPFSLVYEVPPAGSGTLRVVAVDTLVSVEEHAFDESAQQSIASGVMLAPAELSITGVRTVARSEGIRSASQAKNAPSTPVAVDVDGWSAGLHQEGRILQAEVESTMSPTTGSLDLRSKMEVYPWASAPARLVARAWPAPGPVPVVASHALRDRLDGTGRALTMSINGVNVHARVVRYVDHVPGAPRGIAILADHTTLTRAVLESGGSPGMVDAWWVAAPAATSATVAAGLSDVDAVVRTRAGEQDKALTGPISVAVPVALSLVGFSAALLVLIGAGSVAAASVRARRLELARLQAIGASRPGLVGGLLAESTVLIVVGALAGVLAGYGLAAVVAPLLTMSPDGRTPAPEPWLVWAWGDQALQTFAVAAGASAVVAAMVVAGVRRTSGAALRMGDDR</sequence>
<evidence type="ECO:0000256" key="5">
    <source>
        <dbReference type="ARBA" id="ARBA00023136"/>
    </source>
</evidence>
<dbReference type="InterPro" id="IPR050250">
    <property type="entry name" value="Macrolide_Exporter_MacB"/>
</dbReference>
<feature type="domain" description="ABC3 transporter permease C-terminal" evidence="8">
    <location>
        <begin position="306"/>
        <end position="416"/>
    </location>
</feature>
<evidence type="ECO:0000313" key="9">
    <source>
        <dbReference type="EMBL" id="UUI72790.1"/>
    </source>
</evidence>
<proteinExistence type="inferred from homology"/>
<evidence type="ECO:0000256" key="4">
    <source>
        <dbReference type="ARBA" id="ARBA00022989"/>
    </source>
</evidence>
<name>A0ABY5KUH8_9CELL</name>
<evidence type="ECO:0000256" key="2">
    <source>
        <dbReference type="ARBA" id="ARBA00022475"/>
    </source>
</evidence>
<keyword evidence="10" id="KW-1185">Reference proteome</keyword>
<protein>
    <recommendedName>
        <fullName evidence="8">ABC3 transporter permease C-terminal domain-containing protein</fullName>
    </recommendedName>
</protein>
<evidence type="ECO:0000256" key="6">
    <source>
        <dbReference type="ARBA" id="ARBA00038076"/>
    </source>
</evidence>
<keyword evidence="5 7" id="KW-0472">Membrane</keyword>
<feature type="transmembrane region" description="Helical" evidence="7">
    <location>
        <begin position="1061"/>
        <end position="1083"/>
    </location>
</feature>
<dbReference type="PANTHER" id="PTHR30572:SF4">
    <property type="entry name" value="ABC TRANSPORTER PERMEASE YTRF"/>
    <property type="match status" value="1"/>
</dbReference>
<feature type="transmembrane region" description="Helical" evidence="7">
    <location>
        <begin position="302"/>
        <end position="326"/>
    </location>
</feature>
<keyword evidence="3 7" id="KW-0812">Transmembrane</keyword>
<comment type="subcellular location">
    <subcellularLocation>
        <location evidence="1">Cell membrane</location>
        <topology evidence="1">Multi-pass membrane protein</topology>
    </subcellularLocation>
</comment>
<evidence type="ECO:0000256" key="7">
    <source>
        <dbReference type="SAM" id="Phobius"/>
    </source>
</evidence>
<evidence type="ECO:0000313" key="10">
    <source>
        <dbReference type="Proteomes" id="UP001316384"/>
    </source>
</evidence>
<dbReference type="InterPro" id="IPR003838">
    <property type="entry name" value="ABC3_permease_C"/>
</dbReference>
<feature type="domain" description="ABC3 transporter permease C-terminal" evidence="8">
    <location>
        <begin position="964"/>
        <end position="1055"/>
    </location>
</feature>
<accession>A0ABY5KUH8</accession>
<keyword evidence="4 7" id="KW-1133">Transmembrane helix</keyword>
<evidence type="ECO:0000259" key="8">
    <source>
        <dbReference type="Pfam" id="PF02687"/>
    </source>
</evidence>
<dbReference type="PANTHER" id="PTHR30572">
    <property type="entry name" value="MEMBRANE COMPONENT OF TRANSPORTER-RELATED"/>
    <property type="match status" value="1"/>
</dbReference>
<evidence type="ECO:0000256" key="1">
    <source>
        <dbReference type="ARBA" id="ARBA00004651"/>
    </source>
</evidence>
<dbReference type="EMBL" id="CP101987">
    <property type="protein sequence ID" value="UUI72790.1"/>
    <property type="molecule type" value="Genomic_DNA"/>
</dbReference>
<organism evidence="9 10">
    <name type="scientific">Cellulomonas xiejunii</name>
    <dbReference type="NCBI Taxonomy" id="2968083"/>
    <lineage>
        <taxon>Bacteria</taxon>
        <taxon>Bacillati</taxon>
        <taxon>Actinomycetota</taxon>
        <taxon>Actinomycetes</taxon>
        <taxon>Micrococcales</taxon>
        <taxon>Cellulomonadaceae</taxon>
        <taxon>Cellulomonas</taxon>
    </lineage>
</organism>
<evidence type="ECO:0000256" key="3">
    <source>
        <dbReference type="ARBA" id="ARBA00022692"/>
    </source>
</evidence>
<feature type="transmembrane region" description="Helical" evidence="7">
    <location>
        <begin position="431"/>
        <end position="453"/>
    </location>
</feature>
<feature type="transmembrane region" description="Helical" evidence="7">
    <location>
        <begin position="347"/>
        <end position="370"/>
    </location>
</feature>
<dbReference type="Pfam" id="PF02687">
    <property type="entry name" value="FtsX"/>
    <property type="match status" value="2"/>
</dbReference>
<dbReference type="Proteomes" id="UP001316384">
    <property type="component" value="Chromosome"/>
</dbReference>
<feature type="transmembrane region" description="Helical" evidence="7">
    <location>
        <begin position="1003"/>
        <end position="1031"/>
    </location>
</feature>